<evidence type="ECO:0000313" key="10">
    <source>
        <dbReference type="EMBL" id="KAK9717198.1"/>
    </source>
</evidence>
<dbReference type="EMBL" id="JASPKY010000245">
    <property type="protein sequence ID" value="KAK9717198.1"/>
    <property type="molecule type" value="Genomic_DNA"/>
</dbReference>
<dbReference type="AlphaFoldDB" id="A0AAW1KG06"/>
<feature type="domain" description="PiggyBac transposable element-derived protein" evidence="8">
    <location>
        <begin position="495"/>
        <end position="649"/>
    </location>
</feature>
<keyword evidence="1" id="KW-0808">Transferase</keyword>
<evidence type="ECO:0000259" key="9">
    <source>
        <dbReference type="Pfam" id="PF17917"/>
    </source>
</evidence>
<protein>
    <submittedName>
        <fullName evidence="10">Transposase IS4</fullName>
    </submittedName>
</protein>
<dbReference type="GO" id="GO:0016787">
    <property type="term" value="F:hydrolase activity"/>
    <property type="evidence" value="ECO:0007669"/>
    <property type="project" value="UniProtKB-KW"/>
</dbReference>
<dbReference type="InterPro" id="IPR043502">
    <property type="entry name" value="DNA/RNA_pol_sf"/>
</dbReference>
<dbReference type="SUPFAM" id="SSF56672">
    <property type="entry name" value="DNA/RNA polymerases"/>
    <property type="match status" value="1"/>
</dbReference>
<keyword evidence="4" id="KW-0255">Endonuclease</keyword>
<keyword evidence="6" id="KW-0695">RNA-directed DNA polymerase</keyword>
<dbReference type="InterPro" id="IPR029526">
    <property type="entry name" value="PGBD"/>
</dbReference>
<feature type="compositionally biased region" description="Acidic residues" evidence="7">
    <location>
        <begin position="281"/>
        <end position="290"/>
    </location>
</feature>
<evidence type="ECO:0000256" key="1">
    <source>
        <dbReference type="ARBA" id="ARBA00022679"/>
    </source>
</evidence>
<feature type="domain" description="PiggyBac transposable element-derived protein" evidence="8">
    <location>
        <begin position="409"/>
        <end position="489"/>
    </location>
</feature>
<sequence length="757" mass="85469">MLIMSGAKRKTLTLENKAELIKDAEHGITVTKLSLQYGIGIQSVKDVICITAEAWKGIPSGTILKSWGKIRNEAGEENEQILIDEPVVLQEMVEGVAEFEAIDALLSRNGGSSNTSCEYSEIPPIFIRTNENNAILDFSSNKCDLNTPEYSEVGLISSETEIAHDESPSYNLERQHRDEIQVQQFLALNKSDPMRKRIIYKIRKEVAAVNVLNMGNGELEQLATLMGHSTKTHSEWYRLPSDLYQTAKVSKILLLAQNNSIDRYKGCNLNELELEDEVIDETQDESDNESVVENIQDNDLVEERPSEPLPLTRTMTNEDGDFAVDNASDSEDDCTEVASEADDDQVCSDNEDEEGSNNSNYNTPIIEYVSKDGTKWNSEPGKAGKTSHHNIIRGSIHKVVPPPGKVIEDPIDSFNLFFARSVLELIVQHTNSEAYRILQNKWKPIDSIELQTFLGLWLTVGVNKQSNVDFREYWNAIIGNPIFRATMGKNSKTSYPLSGIPYLGKDGDNRAENLAFTVVTKLCEPYHRTNRNVTFDNYFTRLEVAKSLYANGLTMVGTMRKNKRCIPQEFQPSRSRSVGTNIFGFWKNKRCIPQEFQPSRSRSVGTNIFGFCQNITLVSYVPRKYRAVIFLSTMHYTDKVDSEKDKSEGPAQEQSFTKIKCLASCYGLGGALIQEGKDGSREIVAFASRLLSDVEKRYAQIEREALAIIWAAEYFSEYITGVTTLIFETDHKPLIQIHLGGSRILFRIYYRRNNLNF</sequence>
<gene>
    <name evidence="10" type="ORF">QE152_g24299</name>
</gene>
<dbReference type="GO" id="GO:0003964">
    <property type="term" value="F:RNA-directed DNA polymerase activity"/>
    <property type="evidence" value="ECO:0007669"/>
    <property type="project" value="UniProtKB-KW"/>
</dbReference>
<feature type="compositionally biased region" description="Acidic residues" evidence="7">
    <location>
        <begin position="318"/>
        <end position="355"/>
    </location>
</feature>
<comment type="caution">
    <text evidence="10">The sequence shown here is derived from an EMBL/GenBank/DDBJ whole genome shotgun (WGS) entry which is preliminary data.</text>
</comment>
<evidence type="ECO:0000256" key="4">
    <source>
        <dbReference type="ARBA" id="ARBA00022759"/>
    </source>
</evidence>
<accession>A0AAW1KG06</accession>
<keyword evidence="11" id="KW-1185">Reference proteome</keyword>
<reference evidence="10 11" key="1">
    <citation type="journal article" date="2024" name="BMC Genomics">
        <title>De novo assembly and annotation of Popillia japonica's genome with initial clues to its potential as an invasive pest.</title>
        <authorList>
            <person name="Cucini C."/>
            <person name="Boschi S."/>
            <person name="Funari R."/>
            <person name="Cardaioli E."/>
            <person name="Iannotti N."/>
            <person name="Marturano G."/>
            <person name="Paoli F."/>
            <person name="Bruttini M."/>
            <person name="Carapelli A."/>
            <person name="Frati F."/>
            <person name="Nardi F."/>
        </authorList>
    </citation>
    <scope>NUCLEOTIDE SEQUENCE [LARGE SCALE GENOMIC DNA]</scope>
    <source>
        <strain evidence="10">DMR45628</strain>
    </source>
</reference>
<evidence type="ECO:0000256" key="2">
    <source>
        <dbReference type="ARBA" id="ARBA00022695"/>
    </source>
</evidence>
<keyword evidence="2" id="KW-0548">Nucleotidyltransferase</keyword>
<dbReference type="PANTHER" id="PTHR46599:SF6">
    <property type="entry name" value="DUAL SPECIFICITY PHOSPHATASE 26"/>
    <property type="match status" value="1"/>
</dbReference>
<evidence type="ECO:0000259" key="8">
    <source>
        <dbReference type="Pfam" id="PF13843"/>
    </source>
</evidence>
<evidence type="ECO:0000256" key="6">
    <source>
        <dbReference type="ARBA" id="ARBA00022918"/>
    </source>
</evidence>
<dbReference type="InterPro" id="IPR041373">
    <property type="entry name" value="RT_RNaseH"/>
</dbReference>
<evidence type="ECO:0000256" key="7">
    <source>
        <dbReference type="SAM" id="MobiDB-lite"/>
    </source>
</evidence>
<proteinExistence type="predicted"/>
<evidence type="ECO:0000256" key="5">
    <source>
        <dbReference type="ARBA" id="ARBA00022801"/>
    </source>
</evidence>
<keyword evidence="5" id="KW-0378">Hydrolase</keyword>
<keyword evidence="3" id="KW-0540">Nuclease</keyword>
<feature type="region of interest" description="Disordered" evidence="7">
    <location>
        <begin position="281"/>
        <end position="364"/>
    </location>
</feature>
<feature type="domain" description="Reverse transcriptase RNase H-like" evidence="9">
    <location>
        <begin position="657"/>
        <end position="738"/>
    </location>
</feature>
<dbReference type="FunFam" id="3.10.20.370:FF:000001">
    <property type="entry name" value="Retrovirus-related Pol polyprotein from transposon 17.6-like protein"/>
    <property type="match status" value="1"/>
</dbReference>
<evidence type="ECO:0000313" key="11">
    <source>
        <dbReference type="Proteomes" id="UP001458880"/>
    </source>
</evidence>
<dbReference type="Pfam" id="PF13843">
    <property type="entry name" value="DDE_Tnp_1_7"/>
    <property type="match status" value="2"/>
</dbReference>
<name>A0AAW1KG06_POPJA</name>
<dbReference type="Pfam" id="PF17917">
    <property type="entry name" value="RT_RNaseH"/>
    <property type="match status" value="1"/>
</dbReference>
<dbReference type="Proteomes" id="UP001458880">
    <property type="component" value="Unassembled WGS sequence"/>
</dbReference>
<dbReference type="GO" id="GO:0004519">
    <property type="term" value="F:endonuclease activity"/>
    <property type="evidence" value="ECO:0007669"/>
    <property type="project" value="UniProtKB-KW"/>
</dbReference>
<organism evidence="10 11">
    <name type="scientific">Popillia japonica</name>
    <name type="common">Japanese beetle</name>
    <dbReference type="NCBI Taxonomy" id="7064"/>
    <lineage>
        <taxon>Eukaryota</taxon>
        <taxon>Metazoa</taxon>
        <taxon>Ecdysozoa</taxon>
        <taxon>Arthropoda</taxon>
        <taxon>Hexapoda</taxon>
        <taxon>Insecta</taxon>
        <taxon>Pterygota</taxon>
        <taxon>Neoptera</taxon>
        <taxon>Endopterygota</taxon>
        <taxon>Coleoptera</taxon>
        <taxon>Polyphaga</taxon>
        <taxon>Scarabaeiformia</taxon>
        <taxon>Scarabaeidae</taxon>
        <taxon>Rutelinae</taxon>
        <taxon>Popillia</taxon>
    </lineage>
</organism>
<dbReference type="PANTHER" id="PTHR46599">
    <property type="entry name" value="PIGGYBAC TRANSPOSABLE ELEMENT-DERIVED PROTEIN 4"/>
    <property type="match status" value="1"/>
</dbReference>
<evidence type="ECO:0000256" key="3">
    <source>
        <dbReference type="ARBA" id="ARBA00022722"/>
    </source>
</evidence>